<evidence type="ECO:0000256" key="1">
    <source>
        <dbReference type="SAM" id="SignalP"/>
    </source>
</evidence>
<comment type="caution">
    <text evidence="3">The sequence shown here is derived from an EMBL/GenBank/DDBJ whole genome shotgun (WGS) entry which is preliminary data.</text>
</comment>
<reference evidence="3 4" key="1">
    <citation type="submission" date="2015-02" db="EMBL/GenBank/DDBJ databases">
        <authorList>
            <person name="Ju K.-S."/>
            <person name="Doroghazi J.R."/>
            <person name="Metcalf W."/>
        </authorList>
    </citation>
    <scope>NUCLEOTIDE SEQUENCE [LARGE SCALE GENOMIC DNA]</scope>
    <source>
        <strain evidence="3 4">NRRL B-16140</strain>
    </source>
</reference>
<dbReference type="InterPro" id="IPR035992">
    <property type="entry name" value="Ricin_B-like_lectins"/>
</dbReference>
<keyword evidence="4" id="KW-1185">Reference proteome</keyword>
<dbReference type="CDD" id="cd23415">
    <property type="entry name" value="beta-trefoil_Ricin_AH"/>
    <property type="match status" value="1"/>
</dbReference>
<organism evidence="3 4">
    <name type="scientific">Lentzea aerocolonigenes</name>
    <name type="common">Lechevalieria aerocolonigenes</name>
    <name type="synonym">Saccharothrix aerocolonigenes</name>
    <dbReference type="NCBI Taxonomy" id="68170"/>
    <lineage>
        <taxon>Bacteria</taxon>
        <taxon>Bacillati</taxon>
        <taxon>Actinomycetota</taxon>
        <taxon>Actinomycetes</taxon>
        <taxon>Pseudonocardiales</taxon>
        <taxon>Pseudonocardiaceae</taxon>
        <taxon>Lentzea</taxon>
    </lineage>
</organism>
<dbReference type="EMBL" id="JYJG01000370">
    <property type="protein sequence ID" value="KJK42122.1"/>
    <property type="molecule type" value="Genomic_DNA"/>
</dbReference>
<feature type="signal peptide" evidence="1">
    <location>
        <begin position="1"/>
        <end position="30"/>
    </location>
</feature>
<keyword evidence="1" id="KW-0732">Signal</keyword>
<dbReference type="OrthoDB" id="227157at2"/>
<name>A0A0F0GJM6_LENAE</name>
<dbReference type="Proteomes" id="UP000033393">
    <property type="component" value="Unassembled WGS sequence"/>
</dbReference>
<dbReference type="AlphaFoldDB" id="A0A0F0GJM6"/>
<accession>A0A0F0GJM6</accession>
<feature type="chain" id="PRO_5002440928" description="Ricin B lectin domain-containing protein" evidence="1">
    <location>
        <begin position="31"/>
        <end position="152"/>
    </location>
</feature>
<dbReference type="SUPFAM" id="SSF50370">
    <property type="entry name" value="Ricin B-like lectins"/>
    <property type="match status" value="1"/>
</dbReference>
<evidence type="ECO:0000313" key="4">
    <source>
        <dbReference type="Proteomes" id="UP000033393"/>
    </source>
</evidence>
<dbReference type="Pfam" id="PF00652">
    <property type="entry name" value="Ricin_B_lectin"/>
    <property type="match status" value="1"/>
</dbReference>
<dbReference type="Gene3D" id="2.80.10.50">
    <property type="match status" value="1"/>
</dbReference>
<evidence type="ECO:0000259" key="2">
    <source>
        <dbReference type="Pfam" id="PF00652"/>
    </source>
</evidence>
<dbReference type="RefSeq" id="WP_045316757.1">
    <property type="nucleotide sequence ID" value="NZ_JYJG01000370.1"/>
</dbReference>
<dbReference type="InterPro" id="IPR000772">
    <property type="entry name" value="Ricin_B_lectin"/>
</dbReference>
<proteinExistence type="predicted"/>
<sequence>MKMNRRFGTAVLAFMAVLGFVVVGASPASAAISRFAGSGMCLDGYNGRADGEVYVTGCNTGNFQRFDWSGSFTGKTRLRSQAQAGYCVQNAGSRVNLEPCSAAQLQEWEVQGRSGSLVIRQNNLCLARALGEHPNRVIMQACNVLGSAWALA</sequence>
<dbReference type="PATRIC" id="fig|68170.10.peg.10025"/>
<gene>
    <name evidence="3" type="ORF">UK23_38705</name>
</gene>
<feature type="domain" description="Ricin B lectin" evidence="2">
    <location>
        <begin position="37"/>
        <end position="143"/>
    </location>
</feature>
<dbReference type="PROSITE" id="PS50231">
    <property type="entry name" value="RICIN_B_LECTIN"/>
    <property type="match status" value="1"/>
</dbReference>
<evidence type="ECO:0000313" key="3">
    <source>
        <dbReference type="EMBL" id="KJK42122.1"/>
    </source>
</evidence>
<protein>
    <recommendedName>
        <fullName evidence="2">Ricin B lectin domain-containing protein</fullName>
    </recommendedName>
</protein>